<evidence type="ECO:0000313" key="4">
    <source>
        <dbReference type="EMBL" id="QGG94983.1"/>
    </source>
</evidence>
<dbReference type="Pfam" id="PF01547">
    <property type="entry name" value="SBP_bac_1"/>
    <property type="match status" value="1"/>
</dbReference>
<dbReference type="RefSeq" id="WP_153759091.1">
    <property type="nucleotide sequence ID" value="NZ_CP045851.1"/>
</dbReference>
<proteinExistence type="inferred from homology"/>
<evidence type="ECO:0000256" key="2">
    <source>
        <dbReference type="ARBA" id="ARBA00022448"/>
    </source>
</evidence>
<dbReference type="Proteomes" id="UP000334019">
    <property type="component" value="Chromosome"/>
</dbReference>
<dbReference type="AlphaFoldDB" id="A0A5Q2RGW8"/>
<feature type="chain" id="PRO_5038558454" evidence="3">
    <location>
        <begin position="20"/>
        <end position="453"/>
    </location>
</feature>
<sequence length="453" mass="48697">MKRLLRLLAYAVLFTGVLAACGDDDGDDAGGGGDTNGGGSSEIDTSMLAAVDDAWPAEAEEVEVEPVAESENTGTVSVFGAMEPEEAEALQTIIDDMINADAEYTAELEPSSEFEEQAQIRVEGGNPSDVMLYPQPGAVIELARSGDAVALEDLGFDIDELNDRFGEYFMSLGEYNGKHYGLPTNINLKSMVWYPVDDFEEAGYEVPETWDDLIALSDQIVEDGGTPWCIGFESGGATGWPATDWMEDIMLRTAGPDAYDQWVAGELSFDSEEVSRAAELFGEILFTDGYVLGGAENTTSLAFGDAPAPMFDEEPGCYLHRQASFINAFFPEDAEAGTDYDWFPFPPIDQEGTLFAGELAVAFRNAPEVREFLDAFSGTEVQCEQGAVQASSRISPNIEVGADCYANDLLAGAADVLTTALEEGNGRFDASDLMPAAVGSNAFWTAMIQFVQQ</sequence>
<dbReference type="InterPro" id="IPR006059">
    <property type="entry name" value="SBP"/>
</dbReference>
<dbReference type="PROSITE" id="PS51257">
    <property type="entry name" value="PROKAR_LIPOPROTEIN"/>
    <property type="match status" value="1"/>
</dbReference>
<dbReference type="InterPro" id="IPR050490">
    <property type="entry name" value="Bact_solute-bd_prot1"/>
</dbReference>
<accession>A0A5Q2RGW8</accession>
<evidence type="ECO:0000256" key="1">
    <source>
        <dbReference type="ARBA" id="ARBA00008520"/>
    </source>
</evidence>
<organism evidence="4 5">
    <name type="scientific">Actinomarinicola tropica</name>
    <dbReference type="NCBI Taxonomy" id="2789776"/>
    <lineage>
        <taxon>Bacteria</taxon>
        <taxon>Bacillati</taxon>
        <taxon>Actinomycetota</taxon>
        <taxon>Acidimicrobiia</taxon>
        <taxon>Acidimicrobiales</taxon>
        <taxon>Iamiaceae</taxon>
        <taxon>Actinomarinicola</taxon>
    </lineage>
</organism>
<keyword evidence="2" id="KW-0813">Transport</keyword>
<dbReference type="KEGG" id="atq:GH723_07600"/>
<dbReference type="PANTHER" id="PTHR43649:SF29">
    <property type="entry name" value="OSMOPROTECTIVE COMPOUNDS-BINDING PROTEIN GGTB"/>
    <property type="match status" value="1"/>
</dbReference>
<feature type="signal peptide" evidence="3">
    <location>
        <begin position="1"/>
        <end position="19"/>
    </location>
</feature>
<comment type="similarity">
    <text evidence="1">Belongs to the bacterial solute-binding protein 1 family.</text>
</comment>
<dbReference type="SUPFAM" id="SSF53850">
    <property type="entry name" value="Periplasmic binding protein-like II"/>
    <property type="match status" value="1"/>
</dbReference>
<name>A0A5Q2RGW8_9ACTN</name>
<evidence type="ECO:0000256" key="3">
    <source>
        <dbReference type="SAM" id="SignalP"/>
    </source>
</evidence>
<dbReference type="Gene3D" id="3.40.190.10">
    <property type="entry name" value="Periplasmic binding protein-like II"/>
    <property type="match status" value="2"/>
</dbReference>
<keyword evidence="3" id="KW-0732">Signal</keyword>
<reference evidence="4 5" key="1">
    <citation type="submission" date="2019-11" db="EMBL/GenBank/DDBJ databases">
        <authorList>
            <person name="He Y."/>
        </authorList>
    </citation>
    <scope>NUCLEOTIDE SEQUENCE [LARGE SCALE GENOMIC DNA]</scope>
    <source>
        <strain evidence="4 5">SCSIO 58843</strain>
    </source>
</reference>
<dbReference type="PANTHER" id="PTHR43649">
    <property type="entry name" value="ARABINOSE-BINDING PROTEIN-RELATED"/>
    <property type="match status" value="1"/>
</dbReference>
<keyword evidence="5" id="KW-1185">Reference proteome</keyword>
<protein>
    <submittedName>
        <fullName evidence="4">Extracellular solute-binding protein</fullName>
    </submittedName>
</protein>
<dbReference type="EMBL" id="CP045851">
    <property type="protein sequence ID" value="QGG94983.1"/>
    <property type="molecule type" value="Genomic_DNA"/>
</dbReference>
<evidence type="ECO:0000313" key="5">
    <source>
        <dbReference type="Proteomes" id="UP000334019"/>
    </source>
</evidence>
<gene>
    <name evidence="4" type="ORF">GH723_07600</name>
</gene>